<comment type="caution">
    <text evidence="2">The sequence shown here is derived from an EMBL/GenBank/DDBJ whole genome shotgun (WGS) entry which is preliminary data.</text>
</comment>
<dbReference type="EMBL" id="JBDFQZ010000003">
    <property type="protein sequence ID" value="KAK9742398.1"/>
    <property type="molecule type" value="Genomic_DNA"/>
</dbReference>
<dbReference type="AlphaFoldDB" id="A0AAW1M104"/>
<dbReference type="PANTHER" id="PTHR34710:SF20">
    <property type="entry name" value="OS10G0550200 PROTEIN"/>
    <property type="match status" value="1"/>
</dbReference>
<dbReference type="PANTHER" id="PTHR34710">
    <property type="entry name" value="OS03G0834100 PROTEIN"/>
    <property type="match status" value="1"/>
</dbReference>
<dbReference type="InterPro" id="IPR022059">
    <property type="entry name" value="DUF3615"/>
</dbReference>
<dbReference type="EMBL" id="JBDFQZ010000003">
    <property type="protein sequence ID" value="KAK9742397.1"/>
    <property type="molecule type" value="Genomic_DNA"/>
</dbReference>
<dbReference type="Pfam" id="PF12274">
    <property type="entry name" value="DUF3615"/>
    <property type="match status" value="1"/>
</dbReference>
<proteinExistence type="predicted"/>
<reference evidence="2 3" key="1">
    <citation type="submission" date="2024-03" db="EMBL/GenBank/DDBJ databases">
        <title>WGS assembly of Saponaria officinalis var. Norfolk2.</title>
        <authorList>
            <person name="Jenkins J."/>
            <person name="Shu S."/>
            <person name="Grimwood J."/>
            <person name="Barry K."/>
            <person name="Goodstein D."/>
            <person name="Schmutz J."/>
            <person name="Leebens-Mack J."/>
            <person name="Osbourn A."/>
        </authorList>
    </citation>
    <scope>NUCLEOTIDE SEQUENCE [LARGE SCALE GENOMIC DNA]</scope>
    <source>
        <strain evidence="3">cv. Norfolk2</strain>
        <strain evidence="2">JIC</strain>
        <tissue evidence="2">Leaf</tissue>
    </source>
</reference>
<evidence type="ECO:0000259" key="1">
    <source>
        <dbReference type="Pfam" id="PF12274"/>
    </source>
</evidence>
<gene>
    <name evidence="2" type="ORF">RND81_03G169600</name>
</gene>
<organism evidence="2 3">
    <name type="scientific">Saponaria officinalis</name>
    <name type="common">Common soapwort</name>
    <name type="synonym">Lychnis saponaria</name>
    <dbReference type="NCBI Taxonomy" id="3572"/>
    <lineage>
        <taxon>Eukaryota</taxon>
        <taxon>Viridiplantae</taxon>
        <taxon>Streptophyta</taxon>
        <taxon>Embryophyta</taxon>
        <taxon>Tracheophyta</taxon>
        <taxon>Spermatophyta</taxon>
        <taxon>Magnoliopsida</taxon>
        <taxon>eudicotyledons</taxon>
        <taxon>Gunneridae</taxon>
        <taxon>Pentapetalae</taxon>
        <taxon>Caryophyllales</taxon>
        <taxon>Caryophyllaceae</taxon>
        <taxon>Caryophylleae</taxon>
        <taxon>Saponaria</taxon>
    </lineage>
</organism>
<sequence>MRDNSNTRGWMLNGGKRRALDVFYTDYGTKLHVKDGVLIEETVKRPRSDIYDFDDEFPIGFLSSDTPPDSPRMTAEEAADHSQTIKTAEAALKYYNSKHHTNYKLVDPVLSNGSLWSSNLWFHCNFTAKPETSSESSQEDHVHSCTKLFFAEMKLTNTKSGGSKYIVTACRPIDDGKSTTRCEMCSGGIWHPTHGFRQGLYEFKDRELRPRGSGKVLKMQ</sequence>
<accession>A0AAW1M104</accession>
<keyword evidence="3" id="KW-1185">Reference proteome</keyword>
<dbReference type="Proteomes" id="UP001443914">
    <property type="component" value="Unassembled WGS sequence"/>
</dbReference>
<evidence type="ECO:0000313" key="2">
    <source>
        <dbReference type="EMBL" id="KAK9742398.1"/>
    </source>
</evidence>
<name>A0AAW1M104_SAPOF</name>
<evidence type="ECO:0000313" key="3">
    <source>
        <dbReference type="Proteomes" id="UP001443914"/>
    </source>
</evidence>
<protein>
    <recommendedName>
        <fullName evidence="1">DUF3615 domain-containing protein</fullName>
    </recommendedName>
</protein>
<dbReference type="EMBL" id="JBDFQZ010000003">
    <property type="protein sequence ID" value="KAK9742396.1"/>
    <property type="molecule type" value="Genomic_DNA"/>
</dbReference>
<feature type="domain" description="DUF3615" evidence="1">
    <location>
        <begin position="88"/>
        <end position="192"/>
    </location>
</feature>